<comment type="function">
    <text evidence="10 13">F(1)F(0) ATP synthase produces ATP from ADP in the presence of a proton or sodium gradient. F-type ATPases consist of two structural domains, F(1) containing the extramembraneous catalytic core and F(0) containing the membrane proton channel, linked together by a central stalk and a peripheral stalk. During catalysis, ATP synthesis in the catalytic domain of F(1) is coupled via a rotary mechanism of the central stalk subunits to proton translocation.</text>
</comment>
<dbReference type="InterPro" id="IPR050059">
    <property type="entry name" value="ATP_synthase_B_chain"/>
</dbReference>
<evidence type="ECO:0000256" key="1">
    <source>
        <dbReference type="ARBA" id="ARBA00005513"/>
    </source>
</evidence>
<keyword evidence="7 13" id="KW-0406">Ion transport</keyword>
<evidence type="ECO:0000313" key="18">
    <source>
        <dbReference type="Proteomes" id="UP000184139"/>
    </source>
</evidence>
<dbReference type="OrthoDB" id="5471016at2"/>
<evidence type="ECO:0000256" key="6">
    <source>
        <dbReference type="ARBA" id="ARBA00022989"/>
    </source>
</evidence>
<evidence type="ECO:0000256" key="5">
    <source>
        <dbReference type="ARBA" id="ARBA00022781"/>
    </source>
</evidence>
<evidence type="ECO:0000256" key="14">
    <source>
        <dbReference type="RuleBase" id="RU003848"/>
    </source>
</evidence>
<evidence type="ECO:0000256" key="11">
    <source>
        <dbReference type="ARBA" id="ARBA00025614"/>
    </source>
</evidence>
<evidence type="ECO:0000313" key="17">
    <source>
        <dbReference type="EMBL" id="SHH68162.1"/>
    </source>
</evidence>
<comment type="similarity">
    <text evidence="1 13 14">Belongs to the ATPase B chain family.</text>
</comment>
<comment type="subcellular location">
    <subcellularLocation>
        <location evidence="13">Cell membrane</location>
        <topology evidence="13">Single-pass membrane protein</topology>
    </subcellularLocation>
    <subcellularLocation>
        <location evidence="12">Endomembrane system</location>
        <topology evidence="12">Single-pass membrane protein</topology>
    </subcellularLocation>
</comment>
<evidence type="ECO:0000256" key="8">
    <source>
        <dbReference type="ARBA" id="ARBA00023136"/>
    </source>
</evidence>
<sequence length="206" mass="22893">MKTMINTARQCKMAPLCGVAAALLFLLLPGIVLAASGGHGEGGSLSSEKLWDLFWRVINFAVLMFLLVKFGAKPIAGALGGRQKRIREELQDLERRRDEAERQYREFEAKLASVEKDIDTIVARAVAQAEIEKAKIIEKAEKAVGDLQRQSELAIHNEIVEARRSLQNEITEQAAAMAEELIVKNLKPEDQVQIIENYLNKVGAVQ</sequence>
<dbReference type="RefSeq" id="WP_084540511.1">
    <property type="nucleotide sequence ID" value="NZ_FQXS01000006.1"/>
</dbReference>
<comment type="subunit">
    <text evidence="13">F-type ATPases have 2 components, F(1) - the catalytic core - and F(0) - the membrane proton channel. F(1) has five subunits: alpha(3), beta(3), gamma(1), delta(1), epsilon(1). F(0) has three main subunits: a(1), b(2) and c(10-14). The alpha and beta chains form an alternating ring which encloses part of the gamma chain. F(1) is attached to F(0) by a central stalk formed by the gamma and epsilon chains, while a peripheral stalk is formed by the delta and b chains.</text>
</comment>
<dbReference type="PANTHER" id="PTHR33445">
    <property type="entry name" value="ATP SYNTHASE SUBUNIT B', CHLOROPLASTIC"/>
    <property type="match status" value="1"/>
</dbReference>
<feature type="transmembrane region" description="Helical" evidence="13">
    <location>
        <begin position="53"/>
        <end position="72"/>
    </location>
</feature>
<evidence type="ECO:0000256" key="10">
    <source>
        <dbReference type="ARBA" id="ARBA00025198"/>
    </source>
</evidence>
<keyword evidence="6 13" id="KW-1133">Transmembrane helix</keyword>
<evidence type="ECO:0000256" key="12">
    <source>
        <dbReference type="ARBA" id="ARBA00037847"/>
    </source>
</evidence>
<evidence type="ECO:0000256" key="2">
    <source>
        <dbReference type="ARBA" id="ARBA00022448"/>
    </source>
</evidence>
<evidence type="ECO:0000256" key="3">
    <source>
        <dbReference type="ARBA" id="ARBA00022547"/>
    </source>
</evidence>
<dbReference type="InterPro" id="IPR002146">
    <property type="entry name" value="ATP_synth_b/b'su_bac/chlpt"/>
</dbReference>
<protein>
    <recommendedName>
        <fullName evidence="13">ATP synthase subunit b</fullName>
    </recommendedName>
    <alternativeName>
        <fullName evidence="13">ATP synthase F(0) sector subunit b</fullName>
    </alternativeName>
    <alternativeName>
        <fullName evidence="13">ATPase subunit I</fullName>
    </alternativeName>
    <alternativeName>
        <fullName evidence="13">F-type ATPase subunit b</fullName>
        <shortName evidence="13">F-ATPase subunit b</shortName>
    </alternativeName>
</protein>
<reference evidence="17 18" key="1">
    <citation type="submission" date="2016-11" db="EMBL/GenBank/DDBJ databases">
        <authorList>
            <person name="Jaros S."/>
            <person name="Januszkiewicz K."/>
            <person name="Wedrychowicz H."/>
        </authorList>
    </citation>
    <scope>NUCLEOTIDE SEQUENCE [LARGE SCALE GENOMIC DNA]</scope>
    <source>
        <strain evidence="17 18">DSM 9705</strain>
    </source>
</reference>
<dbReference type="Pfam" id="PF00430">
    <property type="entry name" value="ATP-synt_B"/>
    <property type="match status" value="1"/>
</dbReference>
<feature type="chain" id="PRO_5012997118" description="ATP synthase subunit b" evidence="16">
    <location>
        <begin position="35"/>
        <end position="206"/>
    </location>
</feature>
<dbReference type="GO" id="GO:0045259">
    <property type="term" value="C:proton-transporting ATP synthase complex"/>
    <property type="evidence" value="ECO:0007669"/>
    <property type="project" value="UniProtKB-KW"/>
</dbReference>
<keyword evidence="18" id="KW-1185">Reference proteome</keyword>
<feature type="signal peptide" evidence="16">
    <location>
        <begin position="1"/>
        <end position="34"/>
    </location>
</feature>
<dbReference type="AlphaFoldDB" id="A0A1M5UYT2"/>
<dbReference type="EMBL" id="FQXS01000006">
    <property type="protein sequence ID" value="SHH68162.1"/>
    <property type="molecule type" value="Genomic_DNA"/>
</dbReference>
<feature type="coiled-coil region" evidence="15">
    <location>
        <begin position="83"/>
        <end position="157"/>
    </location>
</feature>
<evidence type="ECO:0000256" key="15">
    <source>
        <dbReference type="SAM" id="Coils"/>
    </source>
</evidence>
<dbReference type="STRING" id="1121409.SAMN02745124_01414"/>
<evidence type="ECO:0000256" key="7">
    <source>
        <dbReference type="ARBA" id="ARBA00023065"/>
    </source>
</evidence>
<dbReference type="GO" id="GO:0046961">
    <property type="term" value="F:proton-transporting ATPase activity, rotational mechanism"/>
    <property type="evidence" value="ECO:0007669"/>
    <property type="project" value="TreeGrafter"/>
</dbReference>
<evidence type="ECO:0000256" key="9">
    <source>
        <dbReference type="ARBA" id="ARBA00023310"/>
    </source>
</evidence>
<dbReference type="Proteomes" id="UP000184139">
    <property type="component" value="Unassembled WGS sequence"/>
</dbReference>
<organism evidence="17 18">
    <name type="scientific">Desulfofustis glycolicus DSM 9705</name>
    <dbReference type="NCBI Taxonomy" id="1121409"/>
    <lineage>
        <taxon>Bacteria</taxon>
        <taxon>Pseudomonadati</taxon>
        <taxon>Thermodesulfobacteriota</taxon>
        <taxon>Desulfobulbia</taxon>
        <taxon>Desulfobulbales</taxon>
        <taxon>Desulfocapsaceae</taxon>
        <taxon>Desulfofustis</taxon>
    </lineage>
</organism>
<dbReference type="GO" id="GO:0005886">
    <property type="term" value="C:plasma membrane"/>
    <property type="evidence" value="ECO:0007669"/>
    <property type="project" value="UniProtKB-SubCell"/>
</dbReference>
<evidence type="ECO:0000256" key="13">
    <source>
        <dbReference type="HAMAP-Rule" id="MF_01398"/>
    </source>
</evidence>
<dbReference type="GO" id="GO:0012505">
    <property type="term" value="C:endomembrane system"/>
    <property type="evidence" value="ECO:0007669"/>
    <property type="project" value="UniProtKB-SubCell"/>
</dbReference>
<accession>A0A1M5UYT2</accession>
<keyword evidence="5 13" id="KW-0375">Hydrogen ion transport</keyword>
<dbReference type="GO" id="GO:0046933">
    <property type="term" value="F:proton-transporting ATP synthase activity, rotational mechanism"/>
    <property type="evidence" value="ECO:0007669"/>
    <property type="project" value="UniProtKB-UniRule"/>
</dbReference>
<keyword evidence="13" id="KW-1003">Cell membrane</keyword>
<dbReference type="HAMAP" id="MF_01398">
    <property type="entry name" value="ATP_synth_b_bprime"/>
    <property type="match status" value="1"/>
</dbReference>
<keyword evidence="8 13" id="KW-0472">Membrane</keyword>
<keyword evidence="15" id="KW-0175">Coiled coil</keyword>
<name>A0A1M5UYT2_9BACT</name>
<keyword evidence="2 13" id="KW-0813">Transport</keyword>
<dbReference type="PANTHER" id="PTHR33445:SF1">
    <property type="entry name" value="ATP SYNTHASE SUBUNIT B"/>
    <property type="match status" value="1"/>
</dbReference>
<evidence type="ECO:0000256" key="4">
    <source>
        <dbReference type="ARBA" id="ARBA00022692"/>
    </source>
</evidence>
<keyword evidence="3 13" id="KW-0138">CF(0)</keyword>
<keyword evidence="4 13" id="KW-0812">Transmembrane</keyword>
<dbReference type="CDD" id="cd06503">
    <property type="entry name" value="ATP-synt_Fo_b"/>
    <property type="match status" value="1"/>
</dbReference>
<keyword evidence="16" id="KW-0732">Signal</keyword>
<gene>
    <name evidence="13" type="primary">atpF</name>
    <name evidence="17" type="ORF">SAMN02745124_01414</name>
</gene>
<proteinExistence type="inferred from homology"/>
<comment type="function">
    <text evidence="11">Component of the F(0) channel, it forms part of the peripheral stalk, linking F(1) to F(0). The b'-subunit is a diverged and duplicated form of b found in plants and photosynthetic bacteria.</text>
</comment>
<keyword evidence="9 13" id="KW-0066">ATP synthesis</keyword>
<evidence type="ECO:0000256" key="16">
    <source>
        <dbReference type="SAM" id="SignalP"/>
    </source>
</evidence>